<organism evidence="2 3">
    <name type="scientific">Tanacetum coccineum</name>
    <dbReference type="NCBI Taxonomy" id="301880"/>
    <lineage>
        <taxon>Eukaryota</taxon>
        <taxon>Viridiplantae</taxon>
        <taxon>Streptophyta</taxon>
        <taxon>Embryophyta</taxon>
        <taxon>Tracheophyta</taxon>
        <taxon>Spermatophyta</taxon>
        <taxon>Magnoliopsida</taxon>
        <taxon>eudicotyledons</taxon>
        <taxon>Gunneridae</taxon>
        <taxon>Pentapetalae</taxon>
        <taxon>asterids</taxon>
        <taxon>campanulids</taxon>
        <taxon>Asterales</taxon>
        <taxon>Asteraceae</taxon>
        <taxon>Asteroideae</taxon>
        <taxon>Anthemideae</taxon>
        <taxon>Anthemidinae</taxon>
        <taxon>Tanacetum</taxon>
    </lineage>
</organism>
<protein>
    <recommendedName>
        <fullName evidence="4">Reverse transcriptase domain-containing protein</fullName>
    </recommendedName>
</protein>
<reference evidence="2" key="2">
    <citation type="submission" date="2022-01" db="EMBL/GenBank/DDBJ databases">
        <authorList>
            <person name="Yamashiro T."/>
            <person name="Shiraishi A."/>
            <person name="Satake H."/>
            <person name="Nakayama K."/>
        </authorList>
    </citation>
    <scope>NUCLEOTIDE SEQUENCE</scope>
</reference>
<feature type="region of interest" description="Disordered" evidence="1">
    <location>
        <begin position="47"/>
        <end position="69"/>
    </location>
</feature>
<sequence>MPKEANAAPRVNILDFCEEHYEDILPVIMDKIRRDKQKKVHTRMDFRENTKKSQRMREGSQNSSAGTLSARLGHRRQSAFERLSDTYSPSTTMSGPDRETLGIVLTVEVALMVETFLAEIFLEAETAPVALKNHMVIPTPPTRRGPDMDITLVTETSPVQKKYVKDPVEIYNIKQRDRETIDDFIERFKVETGHMKGAPKCMRIFGFMHGVNNPELTKRLNEHVSKTMKEMMTTTTAFIRGEAAAASKKKCHTSWKT</sequence>
<evidence type="ECO:0008006" key="4">
    <source>
        <dbReference type="Google" id="ProtNLM"/>
    </source>
</evidence>
<reference evidence="2" key="1">
    <citation type="journal article" date="2022" name="Int. J. Mol. Sci.">
        <title>Draft Genome of Tanacetum Coccineum: Genomic Comparison of Closely Related Tanacetum-Family Plants.</title>
        <authorList>
            <person name="Yamashiro T."/>
            <person name="Shiraishi A."/>
            <person name="Nakayama K."/>
            <person name="Satake H."/>
        </authorList>
    </citation>
    <scope>NUCLEOTIDE SEQUENCE</scope>
</reference>
<keyword evidence="3" id="KW-1185">Reference proteome</keyword>
<feature type="compositionally biased region" description="Basic and acidic residues" evidence="1">
    <location>
        <begin position="47"/>
        <end position="58"/>
    </location>
</feature>
<proteinExistence type="predicted"/>
<evidence type="ECO:0000313" key="2">
    <source>
        <dbReference type="EMBL" id="GJT96994.1"/>
    </source>
</evidence>
<name>A0ABQ5IBD1_9ASTR</name>
<evidence type="ECO:0000256" key="1">
    <source>
        <dbReference type="SAM" id="MobiDB-lite"/>
    </source>
</evidence>
<comment type="caution">
    <text evidence="2">The sequence shown here is derived from an EMBL/GenBank/DDBJ whole genome shotgun (WGS) entry which is preliminary data.</text>
</comment>
<evidence type="ECO:0000313" key="3">
    <source>
        <dbReference type="Proteomes" id="UP001151760"/>
    </source>
</evidence>
<gene>
    <name evidence="2" type="ORF">Tco_1092512</name>
</gene>
<accession>A0ABQ5IBD1</accession>
<dbReference type="Proteomes" id="UP001151760">
    <property type="component" value="Unassembled WGS sequence"/>
</dbReference>
<dbReference type="EMBL" id="BQNB010020531">
    <property type="protein sequence ID" value="GJT96994.1"/>
    <property type="molecule type" value="Genomic_DNA"/>
</dbReference>